<sequence length="244" mass="26672">MTKQNLSGQVAVLTGAGGGIGRAAAEKLAQEKMKIVLLGGNRLEKLEETRSLVMQYTDCLMLPGDLTDQAFLDEGVARVIQQYGRTDVLINNAGMALNCSFEDVSEDQFDKIMKINVKAPYFLTQKLIPSLKKSNSATIINISSVVGHAGYPFQSAYTASKHALLGFTKSLASEYYQAGIRVHAICPGGVYTDMVKIARPDLTDEGMILPEDIADIIYFFLAHRGNAVVDEIIVHRVNKEPFLV</sequence>
<reference evidence="5 6" key="1">
    <citation type="submission" date="2018-06" db="EMBL/GenBank/DDBJ databases">
        <title>Noncontiguous genome sequence of Ruminococcaceae bacterium ASD2818.</title>
        <authorList>
            <person name="Chaplin A.V."/>
            <person name="Sokolova S.R."/>
            <person name="Kochetkova T.O."/>
            <person name="Goltsov A.Y."/>
            <person name="Trofimov D.Y."/>
            <person name="Efimov B.A."/>
        </authorList>
    </citation>
    <scope>NUCLEOTIDE SEQUENCE [LARGE SCALE GENOMIC DNA]</scope>
    <source>
        <strain evidence="5 6">ASD2818</strain>
    </source>
</reference>
<dbReference type="AlphaFoldDB" id="A0A328UGC6"/>
<dbReference type="GO" id="GO:0016491">
    <property type="term" value="F:oxidoreductase activity"/>
    <property type="evidence" value="ECO:0007669"/>
    <property type="project" value="UniProtKB-KW"/>
</dbReference>
<keyword evidence="3" id="KW-0753">Steroid metabolism</keyword>
<gene>
    <name evidence="5" type="ORF">DPQ25_12780</name>
</gene>
<dbReference type="PROSITE" id="PS00061">
    <property type="entry name" value="ADH_SHORT"/>
    <property type="match status" value="1"/>
</dbReference>
<evidence type="ECO:0000256" key="2">
    <source>
        <dbReference type="ARBA" id="ARBA00023002"/>
    </source>
</evidence>
<name>A0A328UGC6_9FIRM</name>
<dbReference type="PANTHER" id="PTHR42879:SF2">
    <property type="entry name" value="3-OXOACYL-[ACYL-CARRIER-PROTEIN] REDUCTASE FABG"/>
    <property type="match status" value="1"/>
</dbReference>
<keyword evidence="3" id="KW-0443">Lipid metabolism</keyword>
<accession>A0A328UGC6</accession>
<dbReference type="GO" id="GO:0008206">
    <property type="term" value="P:bile acid metabolic process"/>
    <property type="evidence" value="ECO:0007669"/>
    <property type="project" value="UniProtKB-ARBA"/>
</dbReference>
<evidence type="ECO:0000256" key="3">
    <source>
        <dbReference type="ARBA" id="ARBA00023221"/>
    </source>
</evidence>
<dbReference type="FunFam" id="3.40.50.720:FF:000084">
    <property type="entry name" value="Short-chain dehydrogenase reductase"/>
    <property type="match status" value="1"/>
</dbReference>
<dbReference type="Gene3D" id="3.40.50.720">
    <property type="entry name" value="NAD(P)-binding Rossmann-like Domain"/>
    <property type="match status" value="1"/>
</dbReference>
<comment type="caution">
    <text evidence="5">The sequence shown here is derived from an EMBL/GenBank/DDBJ whole genome shotgun (WGS) entry which is preliminary data.</text>
</comment>
<evidence type="ECO:0000256" key="4">
    <source>
        <dbReference type="RuleBase" id="RU000363"/>
    </source>
</evidence>
<dbReference type="Proteomes" id="UP000249377">
    <property type="component" value="Unassembled WGS sequence"/>
</dbReference>
<dbReference type="PANTHER" id="PTHR42879">
    <property type="entry name" value="3-OXOACYL-(ACYL-CARRIER-PROTEIN) REDUCTASE"/>
    <property type="match status" value="1"/>
</dbReference>
<dbReference type="PRINTS" id="PR00081">
    <property type="entry name" value="GDHRDH"/>
</dbReference>
<dbReference type="PRINTS" id="PR00080">
    <property type="entry name" value="SDRFAMILY"/>
</dbReference>
<organism evidence="5 6">
    <name type="scientific">Hydrogeniiclostridium mannosilyticum</name>
    <dbReference type="NCBI Taxonomy" id="2764322"/>
    <lineage>
        <taxon>Bacteria</taxon>
        <taxon>Bacillati</taxon>
        <taxon>Bacillota</taxon>
        <taxon>Clostridia</taxon>
        <taxon>Eubacteriales</taxon>
        <taxon>Acutalibacteraceae</taxon>
        <taxon>Hydrogeniiclostridium</taxon>
    </lineage>
</organism>
<evidence type="ECO:0000313" key="5">
    <source>
        <dbReference type="EMBL" id="RAQ22504.1"/>
    </source>
</evidence>
<evidence type="ECO:0000313" key="6">
    <source>
        <dbReference type="Proteomes" id="UP000249377"/>
    </source>
</evidence>
<proteinExistence type="inferred from homology"/>
<protein>
    <submittedName>
        <fullName evidence="5">3-oxoacyl-ACP reductase</fullName>
    </submittedName>
</protein>
<dbReference type="InterPro" id="IPR020904">
    <property type="entry name" value="Sc_DH/Rdtase_CS"/>
</dbReference>
<keyword evidence="2" id="KW-0560">Oxidoreductase</keyword>
<keyword evidence="6" id="KW-1185">Reference proteome</keyword>
<dbReference type="EMBL" id="QLYR01000012">
    <property type="protein sequence ID" value="RAQ22504.1"/>
    <property type="molecule type" value="Genomic_DNA"/>
</dbReference>
<comment type="similarity">
    <text evidence="1 4">Belongs to the short-chain dehydrogenases/reductases (SDR) family.</text>
</comment>
<dbReference type="InterPro" id="IPR050259">
    <property type="entry name" value="SDR"/>
</dbReference>
<evidence type="ECO:0000256" key="1">
    <source>
        <dbReference type="ARBA" id="ARBA00006484"/>
    </source>
</evidence>
<dbReference type="RefSeq" id="WP_112333565.1">
    <property type="nucleotide sequence ID" value="NZ_JADPHD010000013.1"/>
</dbReference>
<dbReference type="InterPro" id="IPR002347">
    <property type="entry name" value="SDR_fam"/>
</dbReference>
<dbReference type="InterPro" id="IPR036291">
    <property type="entry name" value="NAD(P)-bd_dom_sf"/>
</dbReference>
<dbReference type="SUPFAM" id="SSF51735">
    <property type="entry name" value="NAD(P)-binding Rossmann-fold domains"/>
    <property type="match status" value="1"/>
</dbReference>
<dbReference type="CDD" id="cd05233">
    <property type="entry name" value="SDR_c"/>
    <property type="match status" value="1"/>
</dbReference>
<dbReference type="Pfam" id="PF00106">
    <property type="entry name" value="adh_short"/>
    <property type="match status" value="1"/>
</dbReference>